<feature type="domain" description="DUF7587" evidence="1">
    <location>
        <begin position="53"/>
        <end position="194"/>
    </location>
</feature>
<name>A0A2J6RJ91_HYAVF</name>
<dbReference type="AlphaFoldDB" id="A0A2J6RJ91"/>
<evidence type="ECO:0000313" key="3">
    <source>
        <dbReference type="Proteomes" id="UP000235786"/>
    </source>
</evidence>
<dbReference type="EMBL" id="KZ613947">
    <property type="protein sequence ID" value="PMD38593.1"/>
    <property type="molecule type" value="Genomic_DNA"/>
</dbReference>
<organism evidence="2 3">
    <name type="scientific">Hyaloscypha variabilis (strain UAMH 11265 / GT02V1 / F)</name>
    <name type="common">Meliniomyces variabilis</name>
    <dbReference type="NCBI Taxonomy" id="1149755"/>
    <lineage>
        <taxon>Eukaryota</taxon>
        <taxon>Fungi</taxon>
        <taxon>Dikarya</taxon>
        <taxon>Ascomycota</taxon>
        <taxon>Pezizomycotina</taxon>
        <taxon>Leotiomycetes</taxon>
        <taxon>Helotiales</taxon>
        <taxon>Hyaloscyphaceae</taxon>
        <taxon>Hyaloscypha</taxon>
        <taxon>Hyaloscypha variabilis</taxon>
    </lineage>
</organism>
<dbReference type="Proteomes" id="UP000235786">
    <property type="component" value="Unassembled WGS sequence"/>
</dbReference>
<accession>A0A2J6RJ91</accession>
<reference evidence="2 3" key="1">
    <citation type="submission" date="2016-04" db="EMBL/GenBank/DDBJ databases">
        <title>A degradative enzymes factory behind the ericoid mycorrhizal symbiosis.</title>
        <authorList>
            <consortium name="DOE Joint Genome Institute"/>
            <person name="Martino E."/>
            <person name="Morin E."/>
            <person name="Grelet G."/>
            <person name="Kuo A."/>
            <person name="Kohler A."/>
            <person name="Daghino S."/>
            <person name="Barry K."/>
            <person name="Choi C."/>
            <person name="Cichocki N."/>
            <person name="Clum A."/>
            <person name="Copeland A."/>
            <person name="Hainaut M."/>
            <person name="Haridas S."/>
            <person name="Labutti K."/>
            <person name="Lindquist E."/>
            <person name="Lipzen A."/>
            <person name="Khouja H.-R."/>
            <person name="Murat C."/>
            <person name="Ohm R."/>
            <person name="Olson A."/>
            <person name="Spatafora J."/>
            <person name="Veneault-Fourrey C."/>
            <person name="Henrissat B."/>
            <person name="Grigoriev I."/>
            <person name="Martin F."/>
            <person name="Perotto S."/>
        </authorList>
    </citation>
    <scope>NUCLEOTIDE SEQUENCE [LARGE SCALE GENOMIC DNA]</scope>
    <source>
        <strain evidence="2 3">F</strain>
    </source>
</reference>
<dbReference type="Gene3D" id="3.90.210.10">
    <property type="entry name" value="Heat-Labile Enterotoxin, subunit A"/>
    <property type="match status" value="1"/>
</dbReference>
<dbReference type="PANTHER" id="PTHR40781">
    <property type="match status" value="1"/>
</dbReference>
<evidence type="ECO:0000259" key="1">
    <source>
        <dbReference type="Pfam" id="PF24494"/>
    </source>
</evidence>
<gene>
    <name evidence="2" type="ORF">L207DRAFT_513135</name>
</gene>
<dbReference type="Pfam" id="PF24494">
    <property type="entry name" value="DUF7587"/>
    <property type="match status" value="1"/>
</dbReference>
<dbReference type="InterPro" id="IPR056009">
    <property type="entry name" value="DUF7587"/>
</dbReference>
<dbReference type="PANTHER" id="PTHR40781:SF1">
    <property type="match status" value="1"/>
</dbReference>
<sequence length="196" mass="22727">MNSQPDGNGGLNGECCIKITRNFVASNASGCESFPTAIVLLRYLTTPYNIMVAPEIFYRVEDEDSRAQYVPGEGIFAEDMDTRVHLGGSSRELRSQVENHIDWGNRIPTIFISTYSNEEVALREARRRVREGKEEVVVYQIDIERRDRPVEFREMRRLAQRLGVEIPDYAWNNSKYEYIFLHHVPESAVVDCWEFE</sequence>
<keyword evidence="3" id="KW-1185">Reference proteome</keyword>
<protein>
    <recommendedName>
        <fullName evidence="1">DUF7587 domain-containing protein</fullName>
    </recommendedName>
</protein>
<dbReference type="OrthoDB" id="88561at2759"/>
<proteinExistence type="predicted"/>
<evidence type="ECO:0000313" key="2">
    <source>
        <dbReference type="EMBL" id="PMD38593.1"/>
    </source>
</evidence>